<sequence>MRKNDYREENFFYEPYQSKGKKIFKRIKRVRRAVCTLCEHKEGDTQWIFTMKGYLIIHR</sequence>
<proteinExistence type="predicted"/>
<evidence type="ECO:0000313" key="2">
    <source>
        <dbReference type="Proteomes" id="UP000229839"/>
    </source>
</evidence>
<reference evidence="1 2" key="1">
    <citation type="submission" date="2017-06" db="EMBL/GenBank/DDBJ databases">
        <title>Draft genome of Bartonella tribocorum strain L103, isolated from a rodent in Laos.</title>
        <authorList>
            <person name="Hadjadj L."/>
            <person name="Jiyipong T."/>
            <person name="Morand S."/>
            <person name="Diene S.M."/>
            <person name="Rolain J.-M."/>
        </authorList>
    </citation>
    <scope>NUCLEOTIDE SEQUENCE [LARGE SCALE GENOMIC DNA]</scope>
    <source>
        <strain evidence="1 2">L103</strain>
    </source>
</reference>
<dbReference type="AlphaFoldDB" id="A0A2M6UUU3"/>
<name>A0A2M6UUU3_9HYPH</name>
<gene>
    <name evidence="1" type="ORF">CER18_01130</name>
</gene>
<protein>
    <submittedName>
        <fullName evidence="1">Uncharacterized protein</fullName>
    </submittedName>
</protein>
<organism evidence="1 2">
    <name type="scientific">Bartonella tribocorum</name>
    <dbReference type="NCBI Taxonomy" id="85701"/>
    <lineage>
        <taxon>Bacteria</taxon>
        <taxon>Pseudomonadati</taxon>
        <taxon>Pseudomonadota</taxon>
        <taxon>Alphaproteobacteria</taxon>
        <taxon>Hyphomicrobiales</taxon>
        <taxon>Bartonellaceae</taxon>
        <taxon>Bartonella</taxon>
    </lineage>
</organism>
<accession>A0A2M6UUU3</accession>
<evidence type="ECO:0000313" key="1">
    <source>
        <dbReference type="EMBL" id="PIT69966.1"/>
    </source>
</evidence>
<comment type="caution">
    <text evidence="1">The sequence shown here is derived from an EMBL/GenBank/DDBJ whole genome shotgun (WGS) entry which is preliminary data.</text>
</comment>
<dbReference type="EMBL" id="NJGE01000002">
    <property type="protein sequence ID" value="PIT69966.1"/>
    <property type="molecule type" value="Genomic_DNA"/>
</dbReference>
<dbReference type="Proteomes" id="UP000229839">
    <property type="component" value="Unassembled WGS sequence"/>
</dbReference>